<comment type="cofactor">
    <cofactor evidence="14 15">
        <name>Mn(2+)</name>
        <dbReference type="ChEBI" id="CHEBI:29035"/>
    </cofactor>
    <cofactor evidence="14 15">
        <name>Mg(2+)</name>
        <dbReference type="ChEBI" id="CHEBI:18420"/>
    </cofactor>
    <text evidence="14 15">Manganese or magnesium. Binds 1 divalent metal ion per monomer in the absence of substrate. May bind a second metal ion after substrate binding.</text>
</comment>
<evidence type="ECO:0000256" key="5">
    <source>
        <dbReference type="ARBA" id="ARBA00007383"/>
    </source>
</evidence>
<evidence type="ECO:0000256" key="8">
    <source>
        <dbReference type="ARBA" id="ARBA00022490"/>
    </source>
</evidence>
<dbReference type="Pfam" id="PF01351">
    <property type="entry name" value="RNase_HII"/>
    <property type="match status" value="1"/>
</dbReference>
<dbReference type="SUPFAM" id="SSF53098">
    <property type="entry name" value="Ribonuclease H-like"/>
    <property type="match status" value="1"/>
</dbReference>
<evidence type="ECO:0000256" key="1">
    <source>
        <dbReference type="ARBA" id="ARBA00000077"/>
    </source>
</evidence>
<reference evidence="18 19" key="1">
    <citation type="journal article" date="2012" name="BMC Genomics">
        <title>Comparative genomic analysis of the genus Staphylococcus including Staphylococcus aureus and its newly described sister species Staphylococcus simiae.</title>
        <authorList>
            <person name="Suzuki H."/>
            <person name="Lefebure T."/>
            <person name="Pavinski Bitar P."/>
            <person name="Stanhope M.J."/>
        </authorList>
    </citation>
    <scope>NUCLEOTIDE SEQUENCE [LARGE SCALE GENOMIC DNA]</scope>
    <source>
        <strain evidence="18 19">CCM 7213</strain>
    </source>
</reference>
<dbReference type="CDD" id="cd07182">
    <property type="entry name" value="RNase_HII_bacteria_HII_like"/>
    <property type="match status" value="1"/>
</dbReference>
<dbReference type="GO" id="GO:0005737">
    <property type="term" value="C:cytoplasm"/>
    <property type="evidence" value="ECO:0007669"/>
    <property type="project" value="UniProtKB-SubCell"/>
</dbReference>
<dbReference type="InterPro" id="IPR022898">
    <property type="entry name" value="RNase_HII"/>
</dbReference>
<keyword evidence="8 14" id="KW-0963">Cytoplasm</keyword>
<evidence type="ECO:0000259" key="17">
    <source>
        <dbReference type="PROSITE" id="PS51975"/>
    </source>
</evidence>
<dbReference type="AlphaFoldDB" id="G5JLM9"/>
<feature type="binding site" evidence="14 15">
    <location>
        <position position="79"/>
    </location>
    <ligand>
        <name>a divalent metal cation</name>
        <dbReference type="ChEBI" id="CHEBI:60240"/>
    </ligand>
</feature>
<proteinExistence type="inferred from homology"/>
<name>G5JLM9_9STAP</name>
<comment type="function">
    <text evidence="3 14 16">Endonuclease that specifically degrades the RNA of RNA-DNA hybrids.</text>
</comment>
<evidence type="ECO:0000256" key="9">
    <source>
        <dbReference type="ARBA" id="ARBA00022722"/>
    </source>
</evidence>
<sequence>MTQTIKELTAVINNINSLEALAAHTVNADRRKGVQLAIDRRRKQLLAHKQLQQKYKTMSKYEQTILNQQPNALICGIDEVGRGPLAGPVVACATILNSEHHYLGLDDSKKMTATKREQLNEALKSNVRDYAFGIATAQEIDELNIYQATKVAMQRAIDNLTVKPTHLLIDAMELNNNIPQQAIIKGDAKSVSIAAASVMAKVYRDHYMTDLAQQYPDYGFDKNAGYGTKQHLTAIDKVGIMDEHRKSFEPIKSIVSNNIDE</sequence>
<dbReference type="GO" id="GO:0003723">
    <property type="term" value="F:RNA binding"/>
    <property type="evidence" value="ECO:0007669"/>
    <property type="project" value="UniProtKB-UniRule"/>
</dbReference>
<evidence type="ECO:0000256" key="12">
    <source>
        <dbReference type="ARBA" id="ARBA00022801"/>
    </source>
</evidence>
<dbReference type="GO" id="GO:0030145">
    <property type="term" value="F:manganese ion binding"/>
    <property type="evidence" value="ECO:0007669"/>
    <property type="project" value="UniProtKB-UniRule"/>
</dbReference>
<dbReference type="PANTHER" id="PTHR10954:SF18">
    <property type="entry name" value="RIBONUCLEASE HII"/>
    <property type="match status" value="1"/>
</dbReference>
<dbReference type="InterPro" id="IPR036397">
    <property type="entry name" value="RNaseH_sf"/>
</dbReference>
<evidence type="ECO:0000313" key="18">
    <source>
        <dbReference type="EMBL" id="EHJ06909.1"/>
    </source>
</evidence>
<dbReference type="PANTHER" id="PTHR10954">
    <property type="entry name" value="RIBONUCLEASE H2 SUBUNIT A"/>
    <property type="match status" value="1"/>
</dbReference>
<keyword evidence="9 14" id="KW-0540">Nuclease</keyword>
<dbReference type="RefSeq" id="WP_002465079.1">
    <property type="nucleotide sequence ID" value="NZ_AEUN01000533.1"/>
</dbReference>
<keyword evidence="11 14" id="KW-0255">Endonuclease</keyword>
<dbReference type="PROSITE" id="PS51975">
    <property type="entry name" value="RNASE_H_2"/>
    <property type="match status" value="1"/>
</dbReference>
<dbReference type="InterPro" id="IPR001352">
    <property type="entry name" value="RNase_HII/HIII"/>
</dbReference>
<dbReference type="HAMAP" id="MF_00052_B">
    <property type="entry name" value="RNase_HII_B"/>
    <property type="match status" value="1"/>
</dbReference>
<comment type="similarity">
    <text evidence="5 14 16">Belongs to the RNase HII family.</text>
</comment>
<dbReference type="EC" id="3.1.26.4" evidence="6 14"/>
<evidence type="ECO:0000256" key="16">
    <source>
        <dbReference type="RuleBase" id="RU003515"/>
    </source>
</evidence>
<protein>
    <recommendedName>
        <fullName evidence="7 14">Ribonuclease HII</fullName>
        <shortName evidence="14">RNase HII</shortName>
        <ecNumber evidence="6 14">3.1.26.4</ecNumber>
    </recommendedName>
</protein>
<comment type="catalytic activity">
    <reaction evidence="1 14 15 16">
        <text>Endonucleolytic cleavage to 5'-phosphomonoester.</text>
        <dbReference type="EC" id="3.1.26.4"/>
    </reaction>
</comment>
<dbReference type="GO" id="GO:0006298">
    <property type="term" value="P:mismatch repair"/>
    <property type="evidence" value="ECO:0007669"/>
    <property type="project" value="TreeGrafter"/>
</dbReference>
<evidence type="ECO:0000256" key="7">
    <source>
        <dbReference type="ARBA" id="ARBA00019179"/>
    </source>
</evidence>
<organism evidence="18 19">
    <name type="scientific">Staphylococcus simiae CCM 7213 = CCUG 51256</name>
    <dbReference type="NCBI Taxonomy" id="911238"/>
    <lineage>
        <taxon>Bacteria</taxon>
        <taxon>Bacillati</taxon>
        <taxon>Bacillota</taxon>
        <taxon>Bacilli</taxon>
        <taxon>Bacillales</taxon>
        <taxon>Staphylococcaceae</taxon>
        <taxon>Staphylococcus</taxon>
    </lineage>
</organism>
<gene>
    <name evidence="14 18" type="primary">rnhB</name>
    <name evidence="18" type="ORF">SS7213T_11982</name>
</gene>
<dbReference type="OrthoDB" id="9803420at2"/>
<evidence type="ECO:0000256" key="13">
    <source>
        <dbReference type="ARBA" id="ARBA00023211"/>
    </source>
</evidence>
<feature type="binding site" evidence="14 15">
    <location>
        <position position="170"/>
    </location>
    <ligand>
        <name>a divalent metal cation</name>
        <dbReference type="ChEBI" id="CHEBI:60240"/>
    </ligand>
</feature>
<keyword evidence="12 14" id="KW-0378">Hydrolase</keyword>
<evidence type="ECO:0000256" key="11">
    <source>
        <dbReference type="ARBA" id="ARBA00022759"/>
    </source>
</evidence>
<dbReference type="Proteomes" id="UP000005413">
    <property type="component" value="Unassembled WGS sequence"/>
</dbReference>
<evidence type="ECO:0000256" key="2">
    <source>
        <dbReference type="ARBA" id="ARBA00001946"/>
    </source>
</evidence>
<keyword evidence="13 14" id="KW-0464">Manganese</keyword>
<evidence type="ECO:0000256" key="15">
    <source>
        <dbReference type="PROSITE-ProRule" id="PRU01319"/>
    </source>
</evidence>
<dbReference type="PATRIC" id="fig|911238.3.peg.2111"/>
<comment type="cofactor">
    <cofactor evidence="2">
        <name>Mg(2+)</name>
        <dbReference type="ChEBI" id="CHEBI:18420"/>
    </cofactor>
</comment>
<comment type="subcellular location">
    <subcellularLocation>
        <location evidence="4 14">Cytoplasm</location>
    </subcellularLocation>
</comment>
<keyword evidence="10 14" id="KW-0479">Metal-binding</keyword>
<dbReference type="NCBIfam" id="NF000595">
    <property type="entry name" value="PRK00015.1-3"/>
    <property type="match status" value="1"/>
</dbReference>
<feature type="domain" description="RNase H type-2" evidence="17">
    <location>
        <begin position="72"/>
        <end position="260"/>
    </location>
</feature>
<dbReference type="EMBL" id="AEUN01000533">
    <property type="protein sequence ID" value="EHJ06909.1"/>
    <property type="molecule type" value="Genomic_DNA"/>
</dbReference>
<evidence type="ECO:0000256" key="4">
    <source>
        <dbReference type="ARBA" id="ARBA00004496"/>
    </source>
</evidence>
<dbReference type="GO" id="GO:0032299">
    <property type="term" value="C:ribonuclease H2 complex"/>
    <property type="evidence" value="ECO:0007669"/>
    <property type="project" value="TreeGrafter"/>
</dbReference>
<evidence type="ECO:0000256" key="10">
    <source>
        <dbReference type="ARBA" id="ARBA00022723"/>
    </source>
</evidence>
<dbReference type="NCBIfam" id="NF000594">
    <property type="entry name" value="PRK00015.1-1"/>
    <property type="match status" value="1"/>
</dbReference>
<dbReference type="InterPro" id="IPR024567">
    <property type="entry name" value="RNase_HII/HIII_dom"/>
</dbReference>
<dbReference type="Gene3D" id="3.30.420.10">
    <property type="entry name" value="Ribonuclease H-like superfamily/Ribonuclease H"/>
    <property type="match status" value="1"/>
</dbReference>
<dbReference type="GO" id="GO:0004523">
    <property type="term" value="F:RNA-DNA hybrid ribonuclease activity"/>
    <property type="evidence" value="ECO:0007669"/>
    <property type="project" value="UniProtKB-UniRule"/>
</dbReference>
<evidence type="ECO:0000313" key="19">
    <source>
        <dbReference type="Proteomes" id="UP000005413"/>
    </source>
</evidence>
<comment type="caution">
    <text evidence="18">The sequence shown here is derived from an EMBL/GenBank/DDBJ whole genome shotgun (WGS) entry which is preliminary data.</text>
</comment>
<dbReference type="FunFam" id="3.30.420.10:FF:000006">
    <property type="entry name" value="Ribonuclease HII"/>
    <property type="match status" value="1"/>
</dbReference>
<feature type="binding site" evidence="14 15">
    <location>
        <position position="78"/>
    </location>
    <ligand>
        <name>a divalent metal cation</name>
        <dbReference type="ChEBI" id="CHEBI:60240"/>
    </ligand>
</feature>
<accession>G5JLM9</accession>
<evidence type="ECO:0000256" key="14">
    <source>
        <dbReference type="HAMAP-Rule" id="MF_00052"/>
    </source>
</evidence>
<evidence type="ECO:0000256" key="3">
    <source>
        <dbReference type="ARBA" id="ARBA00004065"/>
    </source>
</evidence>
<dbReference type="GO" id="GO:0043137">
    <property type="term" value="P:DNA replication, removal of RNA primer"/>
    <property type="evidence" value="ECO:0007669"/>
    <property type="project" value="TreeGrafter"/>
</dbReference>
<evidence type="ECO:0000256" key="6">
    <source>
        <dbReference type="ARBA" id="ARBA00012180"/>
    </source>
</evidence>
<dbReference type="InterPro" id="IPR012337">
    <property type="entry name" value="RNaseH-like_sf"/>
</dbReference>
<keyword evidence="19" id="KW-1185">Reference proteome</keyword>